<comment type="caution">
    <text evidence="2">The sequence shown here is derived from an EMBL/GenBank/DDBJ whole genome shotgun (WGS) entry which is preliminary data.</text>
</comment>
<dbReference type="EMBL" id="JAHMHQ010000009">
    <property type="protein sequence ID" value="KAK1637282.1"/>
    <property type="molecule type" value="Genomic_DNA"/>
</dbReference>
<evidence type="ECO:0008006" key="4">
    <source>
        <dbReference type="Google" id="ProtNLM"/>
    </source>
</evidence>
<organism evidence="2 3">
    <name type="scientific">Colletotrichum phormii</name>
    <dbReference type="NCBI Taxonomy" id="359342"/>
    <lineage>
        <taxon>Eukaryota</taxon>
        <taxon>Fungi</taxon>
        <taxon>Dikarya</taxon>
        <taxon>Ascomycota</taxon>
        <taxon>Pezizomycotina</taxon>
        <taxon>Sordariomycetes</taxon>
        <taxon>Hypocreomycetidae</taxon>
        <taxon>Glomerellales</taxon>
        <taxon>Glomerellaceae</taxon>
        <taxon>Colletotrichum</taxon>
        <taxon>Colletotrichum acutatum species complex</taxon>
    </lineage>
</organism>
<keyword evidence="3" id="KW-1185">Reference proteome</keyword>
<feature type="chain" id="PRO_5042539866" description="Secreted protein" evidence="1">
    <location>
        <begin position="25"/>
        <end position="168"/>
    </location>
</feature>
<sequence>MGQAGKKTLSFFFFFFFFFACSNMQIGTVWQTDARHEQKKKKGILRESGHLQRGYFFTLRKFFARSWHQGPPPPREVPEWVPLGITPKEERPPEKSRANGDVPRRNVCRRVEHLARDPATSIIVLQLSSIWRHVENLGLALVFVTADIRHLVLGGGRENQSIRKHEKR</sequence>
<evidence type="ECO:0000313" key="2">
    <source>
        <dbReference type="EMBL" id="KAK1637282.1"/>
    </source>
</evidence>
<feature type="signal peptide" evidence="1">
    <location>
        <begin position="1"/>
        <end position="24"/>
    </location>
</feature>
<name>A0AAJ0EEP6_9PEZI</name>
<evidence type="ECO:0000256" key="1">
    <source>
        <dbReference type="SAM" id="SignalP"/>
    </source>
</evidence>
<dbReference type="Proteomes" id="UP001243989">
    <property type="component" value="Unassembled WGS sequence"/>
</dbReference>
<evidence type="ECO:0000313" key="3">
    <source>
        <dbReference type="Proteomes" id="UP001243989"/>
    </source>
</evidence>
<dbReference type="PROSITE" id="PS51257">
    <property type="entry name" value="PROKAR_LIPOPROTEIN"/>
    <property type="match status" value="1"/>
</dbReference>
<proteinExistence type="predicted"/>
<dbReference type="RefSeq" id="XP_060445889.1">
    <property type="nucleotide sequence ID" value="XM_060582805.1"/>
</dbReference>
<protein>
    <recommendedName>
        <fullName evidence="4">Secreted protein</fullName>
    </recommendedName>
</protein>
<dbReference type="GeneID" id="85467667"/>
<dbReference type="AlphaFoldDB" id="A0AAJ0EEP6"/>
<keyword evidence="1" id="KW-0732">Signal</keyword>
<gene>
    <name evidence="2" type="ORF">BDP81DRAFT_221775</name>
</gene>
<accession>A0AAJ0EEP6</accession>
<reference evidence="2" key="1">
    <citation type="submission" date="2021-06" db="EMBL/GenBank/DDBJ databases">
        <title>Comparative genomics, transcriptomics and evolutionary studies reveal genomic signatures of adaptation to plant cell wall in hemibiotrophic fungi.</title>
        <authorList>
            <consortium name="DOE Joint Genome Institute"/>
            <person name="Baroncelli R."/>
            <person name="Diaz J.F."/>
            <person name="Benocci T."/>
            <person name="Peng M."/>
            <person name="Battaglia E."/>
            <person name="Haridas S."/>
            <person name="Andreopoulos W."/>
            <person name="Labutti K."/>
            <person name="Pangilinan J."/>
            <person name="Floch G.L."/>
            <person name="Makela M.R."/>
            <person name="Henrissat B."/>
            <person name="Grigoriev I.V."/>
            <person name="Crouch J.A."/>
            <person name="De Vries R.P."/>
            <person name="Sukno S.A."/>
            <person name="Thon M.R."/>
        </authorList>
    </citation>
    <scope>NUCLEOTIDE SEQUENCE</scope>
    <source>
        <strain evidence="2">CBS 102054</strain>
    </source>
</reference>